<keyword evidence="4 5" id="KW-0472">Membrane</keyword>
<name>A0A2U2JD12_9FLAO</name>
<organism evidence="6 7">
    <name type="scientific">Polaribacter aquimarinus</name>
    <dbReference type="NCBI Taxonomy" id="2100726"/>
    <lineage>
        <taxon>Bacteria</taxon>
        <taxon>Pseudomonadati</taxon>
        <taxon>Bacteroidota</taxon>
        <taxon>Flavobacteriia</taxon>
        <taxon>Flavobacteriales</taxon>
        <taxon>Flavobacteriaceae</taxon>
    </lineage>
</organism>
<reference evidence="6 7" key="1">
    <citation type="submission" date="2018-05" db="EMBL/GenBank/DDBJ databases">
        <title>Polaribacter aquimarinus sp. nov., isolated from sediment in a sediment of sea.</title>
        <authorList>
            <person name="Lu D."/>
        </authorList>
    </citation>
    <scope>NUCLEOTIDE SEQUENCE [LARGE SCALE GENOMIC DNA]</scope>
    <source>
        <strain evidence="6 7">ZY113</strain>
    </source>
</reference>
<protein>
    <submittedName>
        <fullName evidence="6">DoxX family protein</fullName>
    </submittedName>
</protein>
<keyword evidence="2 5" id="KW-0812">Transmembrane</keyword>
<comment type="caution">
    <text evidence="6">The sequence shown here is derived from an EMBL/GenBank/DDBJ whole genome shotgun (WGS) entry which is preliminary data.</text>
</comment>
<dbReference type="GO" id="GO:0016020">
    <property type="term" value="C:membrane"/>
    <property type="evidence" value="ECO:0007669"/>
    <property type="project" value="UniProtKB-SubCell"/>
</dbReference>
<dbReference type="EMBL" id="QFFG01000002">
    <property type="protein sequence ID" value="PWG06226.1"/>
    <property type="molecule type" value="Genomic_DNA"/>
</dbReference>
<evidence type="ECO:0000256" key="2">
    <source>
        <dbReference type="ARBA" id="ARBA00022692"/>
    </source>
</evidence>
<accession>A0A2U2JD12</accession>
<keyword evidence="7" id="KW-1185">Reference proteome</keyword>
<proteinExistence type="predicted"/>
<comment type="subcellular location">
    <subcellularLocation>
        <location evidence="1">Membrane</location>
        <topology evidence="1">Multi-pass membrane protein</topology>
    </subcellularLocation>
</comment>
<dbReference type="OrthoDB" id="957977at2"/>
<evidence type="ECO:0000256" key="4">
    <source>
        <dbReference type="ARBA" id="ARBA00023136"/>
    </source>
</evidence>
<evidence type="ECO:0000313" key="6">
    <source>
        <dbReference type="EMBL" id="PWG06226.1"/>
    </source>
</evidence>
<evidence type="ECO:0000256" key="1">
    <source>
        <dbReference type="ARBA" id="ARBA00004141"/>
    </source>
</evidence>
<evidence type="ECO:0000256" key="3">
    <source>
        <dbReference type="ARBA" id="ARBA00022989"/>
    </source>
</evidence>
<feature type="transmembrane region" description="Helical" evidence="5">
    <location>
        <begin position="110"/>
        <end position="130"/>
    </location>
</feature>
<keyword evidence="3 5" id="KW-1133">Transmembrane helix</keyword>
<dbReference type="InterPro" id="IPR032808">
    <property type="entry name" value="DoxX"/>
</dbReference>
<dbReference type="Proteomes" id="UP000245670">
    <property type="component" value="Unassembled WGS sequence"/>
</dbReference>
<dbReference type="Pfam" id="PF07681">
    <property type="entry name" value="DoxX"/>
    <property type="match status" value="1"/>
</dbReference>
<dbReference type="RefSeq" id="WP_109404556.1">
    <property type="nucleotide sequence ID" value="NZ_QFFG01000002.1"/>
</dbReference>
<sequence>MKFLSDHPTEVLILLFLIVTFLQSGIDKLTDWKGNIDFIKDHFKNSPFKNSVPLLLAIILVIEVVASLLMVFGVYQLYTSGTKEIALLGVELSAITLIFLLIGQRLAKDYAGAMSLAVYFIITLWGVFLLNS</sequence>
<gene>
    <name evidence="6" type="ORF">DIS07_05410</name>
</gene>
<evidence type="ECO:0000256" key="5">
    <source>
        <dbReference type="SAM" id="Phobius"/>
    </source>
</evidence>
<dbReference type="AlphaFoldDB" id="A0A2U2JD12"/>
<feature type="transmembrane region" description="Helical" evidence="5">
    <location>
        <begin position="52"/>
        <end position="78"/>
    </location>
</feature>
<evidence type="ECO:0000313" key="7">
    <source>
        <dbReference type="Proteomes" id="UP000245670"/>
    </source>
</evidence>
<feature type="transmembrane region" description="Helical" evidence="5">
    <location>
        <begin position="85"/>
        <end position="104"/>
    </location>
</feature>